<keyword evidence="5" id="KW-1185">Reference proteome</keyword>
<feature type="transmembrane region" description="Helical" evidence="2">
    <location>
        <begin position="274"/>
        <end position="295"/>
    </location>
</feature>
<dbReference type="InterPro" id="IPR037185">
    <property type="entry name" value="EmrE-like"/>
</dbReference>
<keyword evidence="2" id="KW-0812">Transmembrane</keyword>
<dbReference type="OrthoDB" id="6235706at2"/>
<dbReference type="EMBL" id="NAPY01000043">
    <property type="protein sequence ID" value="MUL38580.1"/>
    <property type="molecule type" value="Genomic_DNA"/>
</dbReference>
<proteinExistence type="inferred from homology"/>
<keyword evidence="2" id="KW-1133">Transmembrane helix</keyword>
<dbReference type="AlphaFoldDB" id="A0A6N8FZJ0"/>
<feature type="transmembrane region" description="Helical" evidence="2">
    <location>
        <begin position="68"/>
        <end position="87"/>
    </location>
</feature>
<feature type="transmembrane region" description="Helical" evidence="2">
    <location>
        <begin position="187"/>
        <end position="207"/>
    </location>
</feature>
<feature type="transmembrane region" description="Helical" evidence="2">
    <location>
        <begin position="6"/>
        <end position="25"/>
    </location>
</feature>
<dbReference type="GO" id="GO:0016020">
    <property type="term" value="C:membrane"/>
    <property type="evidence" value="ECO:0007669"/>
    <property type="project" value="InterPro"/>
</dbReference>
<dbReference type="Proteomes" id="UP000441797">
    <property type="component" value="Unassembled WGS sequence"/>
</dbReference>
<evidence type="ECO:0000256" key="2">
    <source>
        <dbReference type="SAM" id="Phobius"/>
    </source>
</evidence>
<comment type="similarity">
    <text evidence="1">Belongs to the EamA transporter family.</text>
</comment>
<reference evidence="4 5" key="1">
    <citation type="journal article" date="2019" name="Front. Microbiol.">
        <title>Genomic Features for Desiccation Tolerance and Sugar Biosynthesis in the Extremophile Gloeocapsopsis sp. UTEX B3054.</title>
        <authorList>
            <person name="Urrejola C."/>
            <person name="Alcorta J."/>
            <person name="Salas L."/>
            <person name="Vasquez M."/>
            <person name="Polz M.F."/>
            <person name="Vicuna R."/>
            <person name="Diez B."/>
        </authorList>
    </citation>
    <scope>NUCLEOTIDE SEQUENCE [LARGE SCALE GENOMIC DNA]</scope>
    <source>
        <strain evidence="4 5">1H9</strain>
    </source>
</reference>
<dbReference type="RefSeq" id="WP_105221688.1">
    <property type="nucleotide sequence ID" value="NZ_CAWNSU010000109.1"/>
</dbReference>
<name>A0A6N8FZJ0_9CHRO</name>
<dbReference type="Pfam" id="PF00892">
    <property type="entry name" value="EamA"/>
    <property type="match status" value="2"/>
</dbReference>
<feature type="transmembrane region" description="Helical" evidence="2">
    <location>
        <begin position="219"/>
        <end position="240"/>
    </location>
</feature>
<protein>
    <submittedName>
        <fullName evidence="4">EamA family transporter</fullName>
    </submittedName>
</protein>
<feature type="transmembrane region" description="Helical" evidence="2">
    <location>
        <begin position="37"/>
        <end position="56"/>
    </location>
</feature>
<evidence type="ECO:0000256" key="1">
    <source>
        <dbReference type="ARBA" id="ARBA00007362"/>
    </source>
</evidence>
<comment type="caution">
    <text evidence="4">The sequence shown here is derived from an EMBL/GenBank/DDBJ whole genome shotgun (WGS) entry which is preliminary data.</text>
</comment>
<dbReference type="InterPro" id="IPR000620">
    <property type="entry name" value="EamA_dom"/>
</dbReference>
<sequence length="296" mass="31468">MSSNLTGEFAALSAAFLWAMASVIYSRIGQQIHPLELNLFKGAIAVVLFLFTILISGDLLPALAFNNYFLLILSGMLGIGLGDSAFLTALKYLGARRTLLMETLAPPMTAVLALLFLQEQLSFAAWCGIMITIMGVVSVLSERVPATSTYHSTYLLRGIGFGILAAIALSTGAILSRAVFATTSISSLWAALLRLMGGLLILIPWVGIKRRSHIKLPTLRVTSAIFLASFAGTYLGIWLQQTAIKFTAAGIALTLTNTSPLFVLPIAAAMGERISIRAIAGVGVAIAGIAILFYLQ</sequence>
<evidence type="ECO:0000259" key="3">
    <source>
        <dbReference type="Pfam" id="PF00892"/>
    </source>
</evidence>
<keyword evidence="2" id="KW-0472">Membrane</keyword>
<feature type="domain" description="EamA" evidence="3">
    <location>
        <begin position="157"/>
        <end position="293"/>
    </location>
</feature>
<dbReference type="PANTHER" id="PTHR22911:SF137">
    <property type="entry name" value="SOLUTE CARRIER FAMILY 35 MEMBER G2-RELATED"/>
    <property type="match status" value="1"/>
</dbReference>
<gene>
    <name evidence="4" type="ORF">BWI75_20200</name>
</gene>
<dbReference type="PANTHER" id="PTHR22911">
    <property type="entry name" value="ACYL-MALONYL CONDENSING ENZYME-RELATED"/>
    <property type="match status" value="1"/>
</dbReference>
<dbReference type="SUPFAM" id="SSF103481">
    <property type="entry name" value="Multidrug resistance efflux transporter EmrE"/>
    <property type="match status" value="2"/>
</dbReference>
<feature type="transmembrane region" description="Helical" evidence="2">
    <location>
        <begin position="246"/>
        <end position="267"/>
    </location>
</feature>
<evidence type="ECO:0000313" key="4">
    <source>
        <dbReference type="EMBL" id="MUL38580.1"/>
    </source>
</evidence>
<evidence type="ECO:0000313" key="5">
    <source>
        <dbReference type="Proteomes" id="UP000441797"/>
    </source>
</evidence>
<feature type="transmembrane region" description="Helical" evidence="2">
    <location>
        <begin position="154"/>
        <end position="175"/>
    </location>
</feature>
<organism evidence="4 5">
    <name type="scientific">Gloeocapsopsis dulcis AAB1 = 1H9</name>
    <dbReference type="NCBI Taxonomy" id="1433147"/>
    <lineage>
        <taxon>Bacteria</taxon>
        <taxon>Bacillati</taxon>
        <taxon>Cyanobacteriota</taxon>
        <taxon>Cyanophyceae</taxon>
        <taxon>Oscillatoriophycideae</taxon>
        <taxon>Chroococcales</taxon>
        <taxon>Chroococcaceae</taxon>
        <taxon>Gloeocapsopsis</taxon>
        <taxon>Gloeocapsopsis dulcis</taxon>
    </lineage>
</organism>
<feature type="domain" description="EamA" evidence="3">
    <location>
        <begin position="6"/>
        <end position="139"/>
    </location>
</feature>
<accession>A0A6N8FZJ0</accession>